<proteinExistence type="predicted"/>
<sequence>MAAMPICRDCFSGTLRGDAAPTGGEEVLHGLPTYVAVPGPGVEPLGAVVIIPDAFGWKLRNTRALADAYARRIPATVYVPDFMDGETLGHAPPESTMVLLESKPAAADSWIVRRLKRAWSILQVAPSMVSFAYNCRASLVKPRMLPFLSGVRAGADGAPGLQKLGVAGFCWGGLYATMLTHDVAENRVTAAGGREHPLVNCAFTAHPSLLSLPAHIAGVAQPLSVANGDDDEWMGRAKMQQVVALLEAKNAQAARDVHEVVIYPGAKHGFAVRGDRDDPQQRERGDQSEDQAVSWFQRHFEAAELGVRSA</sequence>
<dbReference type="InterPro" id="IPR029058">
    <property type="entry name" value="AB_hydrolase_fold"/>
</dbReference>
<dbReference type="EMBL" id="JAUIRO010000001">
    <property type="protein sequence ID" value="KAK0735148.1"/>
    <property type="molecule type" value="Genomic_DNA"/>
</dbReference>
<feature type="region of interest" description="Disordered" evidence="1">
    <location>
        <begin position="271"/>
        <end position="291"/>
    </location>
</feature>
<dbReference type="Gene3D" id="3.40.50.1820">
    <property type="entry name" value="alpha/beta hydrolase"/>
    <property type="match status" value="1"/>
</dbReference>
<dbReference type="RefSeq" id="XP_060304025.1">
    <property type="nucleotide sequence ID" value="XM_060443467.1"/>
</dbReference>
<feature type="domain" description="Dienelactone hydrolase" evidence="2">
    <location>
        <begin position="162"/>
        <end position="299"/>
    </location>
</feature>
<feature type="compositionally biased region" description="Basic and acidic residues" evidence="1">
    <location>
        <begin position="273"/>
        <end position="287"/>
    </location>
</feature>
<protein>
    <recommendedName>
        <fullName evidence="2">Dienelactone hydrolase domain-containing protein</fullName>
    </recommendedName>
</protein>
<comment type="caution">
    <text evidence="3">The sequence shown here is derived from an EMBL/GenBank/DDBJ whole genome shotgun (WGS) entry which is preliminary data.</text>
</comment>
<dbReference type="InterPro" id="IPR002925">
    <property type="entry name" value="Dienelactn_hydro"/>
</dbReference>
<dbReference type="Proteomes" id="UP001172101">
    <property type="component" value="Unassembled WGS sequence"/>
</dbReference>
<keyword evidence="4" id="KW-1185">Reference proteome</keyword>
<organism evidence="3 4">
    <name type="scientific">Lasiosphaeria miniovina</name>
    <dbReference type="NCBI Taxonomy" id="1954250"/>
    <lineage>
        <taxon>Eukaryota</taxon>
        <taxon>Fungi</taxon>
        <taxon>Dikarya</taxon>
        <taxon>Ascomycota</taxon>
        <taxon>Pezizomycotina</taxon>
        <taxon>Sordariomycetes</taxon>
        <taxon>Sordariomycetidae</taxon>
        <taxon>Sordariales</taxon>
        <taxon>Lasiosphaeriaceae</taxon>
        <taxon>Lasiosphaeria</taxon>
    </lineage>
</organism>
<reference evidence="3" key="1">
    <citation type="submission" date="2023-06" db="EMBL/GenBank/DDBJ databases">
        <title>Genome-scale phylogeny and comparative genomics of the fungal order Sordariales.</title>
        <authorList>
            <consortium name="Lawrence Berkeley National Laboratory"/>
            <person name="Hensen N."/>
            <person name="Bonometti L."/>
            <person name="Westerberg I."/>
            <person name="Brannstrom I.O."/>
            <person name="Guillou S."/>
            <person name="Cros-Aarteil S."/>
            <person name="Calhoun S."/>
            <person name="Haridas S."/>
            <person name="Kuo A."/>
            <person name="Mondo S."/>
            <person name="Pangilinan J."/>
            <person name="Riley R."/>
            <person name="LaButti K."/>
            <person name="Andreopoulos B."/>
            <person name="Lipzen A."/>
            <person name="Chen C."/>
            <person name="Yanf M."/>
            <person name="Daum C."/>
            <person name="Ng V."/>
            <person name="Clum A."/>
            <person name="Steindorff A."/>
            <person name="Ohm R."/>
            <person name="Martin F."/>
            <person name="Silar P."/>
            <person name="Natvig D."/>
            <person name="Lalanne C."/>
            <person name="Gautier V."/>
            <person name="Ament-velasquez S.L."/>
            <person name="Kruys A."/>
            <person name="Hutchinson M.I."/>
            <person name="Powell A.J."/>
            <person name="Barry K."/>
            <person name="Miller A.N."/>
            <person name="Grigoriev I.V."/>
            <person name="Debuchy R."/>
            <person name="Gladieux P."/>
            <person name="Thoren M.H."/>
            <person name="Johannesson H."/>
        </authorList>
    </citation>
    <scope>NUCLEOTIDE SEQUENCE</scope>
    <source>
        <strain evidence="3">SMH2392-1A</strain>
    </source>
</reference>
<gene>
    <name evidence="3" type="ORF">B0T26DRAFT_737577</name>
</gene>
<name>A0AA40BJ51_9PEZI</name>
<dbReference type="GeneID" id="85326737"/>
<evidence type="ECO:0000313" key="4">
    <source>
        <dbReference type="Proteomes" id="UP001172101"/>
    </source>
</evidence>
<accession>A0AA40BJ51</accession>
<evidence type="ECO:0000256" key="1">
    <source>
        <dbReference type="SAM" id="MobiDB-lite"/>
    </source>
</evidence>
<dbReference type="Pfam" id="PF01738">
    <property type="entry name" value="DLH"/>
    <property type="match status" value="1"/>
</dbReference>
<dbReference type="AlphaFoldDB" id="A0AA40BJ51"/>
<evidence type="ECO:0000313" key="3">
    <source>
        <dbReference type="EMBL" id="KAK0735148.1"/>
    </source>
</evidence>
<dbReference type="GO" id="GO:0016787">
    <property type="term" value="F:hydrolase activity"/>
    <property type="evidence" value="ECO:0007669"/>
    <property type="project" value="InterPro"/>
</dbReference>
<dbReference type="PANTHER" id="PTHR17630:SF105">
    <property type="entry name" value="DIENELACTONE HYDROLASE FAMILY PROTEIN (AFU_ORTHOLOGUE AFUA_4G08790)"/>
    <property type="match status" value="1"/>
</dbReference>
<dbReference type="SUPFAM" id="SSF53474">
    <property type="entry name" value="alpha/beta-Hydrolases"/>
    <property type="match status" value="1"/>
</dbReference>
<dbReference type="PANTHER" id="PTHR17630">
    <property type="entry name" value="DIENELACTONE HYDROLASE"/>
    <property type="match status" value="1"/>
</dbReference>
<evidence type="ECO:0000259" key="2">
    <source>
        <dbReference type="Pfam" id="PF01738"/>
    </source>
</evidence>